<dbReference type="Pfam" id="PF16859">
    <property type="entry name" value="TetR_C_11"/>
    <property type="match status" value="1"/>
</dbReference>
<evidence type="ECO:0000256" key="1">
    <source>
        <dbReference type="ARBA" id="ARBA00023015"/>
    </source>
</evidence>
<evidence type="ECO:0000313" key="7">
    <source>
        <dbReference type="EMBL" id="RKT77061.1"/>
    </source>
</evidence>
<dbReference type="InterPro" id="IPR009057">
    <property type="entry name" value="Homeodomain-like_sf"/>
</dbReference>
<keyword evidence="8" id="KW-1185">Reference proteome</keyword>
<dbReference type="PROSITE" id="PS50977">
    <property type="entry name" value="HTH_TETR_2"/>
    <property type="match status" value="1"/>
</dbReference>
<dbReference type="PANTHER" id="PTHR30055:SF148">
    <property type="entry name" value="TETR-FAMILY TRANSCRIPTIONAL REGULATOR"/>
    <property type="match status" value="1"/>
</dbReference>
<dbReference type="AlphaFoldDB" id="A0A495XR78"/>
<name>A0A495XR78_9MICO</name>
<evidence type="ECO:0000256" key="5">
    <source>
        <dbReference type="SAM" id="MobiDB-lite"/>
    </source>
</evidence>
<evidence type="ECO:0000256" key="4">
    <source>
        <dbReference type="PROSITE-ProRule" id="PRU00335"/>
    </source>
</evidence>
<evidence type="ECO:0000313" key="8">
    <source>
        <dbReference type="Proteomes" id="UP000278440"/>
    </source>
</evidence>
<feature type="region of interest" description="Disordered" evidence="5">
    <location>
        <begin position="1"/>
        <end position="32"/>
    </location>
</feature>
<reference evidence="7 8" key="1">
    <citation type="submission" date="2018-10" db="EMBL/GenBank/DDBJ databases">
        <title>Sequencing the genomes of 1000 actinobacteria strains.</title>
        <authorList>
            <person name="Klenk H.-P."/>
        </authorList>
    </citation>
    <scope>NUCLEOTIDE SEQUENCE [LARGE SCALE GENOMIC DNA]</scope>
    <source>
        <strain evidence="7 8">DSM 44267</strain>
    </source>
</reference>
<dbReference type="SUPFAM" id="SSF48498">
    <property type="entry name" value="Tetracyclin repressor-like, C-terminal domain"/>
    <property type="match status" value="1"/>
</dbReference>
<evidence type="ECO:0000259" key="6">
    <source>
        <dbReference type="PROSITE" id="PS50977"/>
    </source>
</evidence>
<dbReference type="RefSeq" id="WP_121030702.1">
    <property type="nucleotide sequence ID" value="NZ_RBXT01000001.1"/>
</dbReference>
<feature type="domain" description="HTH tetR-type" evidence="6">
    <location>
        <begin position="32"/>
        <end position="92"/>
    </location>
</feature>
<dbReference type="InterPro" id="IPR036271">
    <property type="entry name" value="Tet_transcr_reg_TetR-rel_C_sf"/>
</dbReference>
<evidence type="ECO:0000256" key="2">
    <source>
        <dbReference type="ARBA" id="ARBA00023125"/>
    </source>
</evidence>
<dbReference type="InterPro" id="IPR001647">
    <property type="entry name" value="HTH_TetR"/>
</dbReference>
<accession>A0A495XR78</accession>
<feature type="DNA-binding region" description="H-T-H motif" evidence="4">
    <location>
        <begin position="55"/>
        <end position="74"/>
    </location>
</feature>
<protein>
    <submittedName>
        <fullName evidence="7">TetR family transcriptional regulator</fullName>
    </submittedName>
</protein>
<gene>
    <name evidence="7" type="ORF">DFJ68_0474</name>
</gene>
<dbReference type="EMBL" id="RBXT01000001">
    <property type="protein sequence ID" value="RKT77061.1"/>
    <property type="molecule type" value="Genomic_DNA"/>
</dbReference>
<proteinExistence type="predicted"/>
<keyword evidence="2 4" id="KW-0238">DNA-binding</keyword>
<dbReference type="InterPro" id="IPR050109">
    <property type="entry name" value="HTH-type_TetR-like_transc_reg"/>
</dbReference>
<dbReference type="OrthoDB" id="9796019at2"/>
<dbReference type="Pfam" id="PF00440">
    <property type="entry name" value="TetR_N"/>
    <property type="match status" value="1"/>
</dbReference>
<dbReference type="GO" id="GO:0003700">
    <property type="term" value="F:DNA-binding transcription factor activity"/>
    <property type="evidence" value="ECO:0007669"/>
    <property type="project" value="TreeGrafter"/>
</dbReference>
<dbReference type="InterPro" id="IPR011075">
    <property type="entry name" value="TetR_C"/>
</dbReference>
<dbReference type="Proteomes" id="UP000278440">
    <property type="component" value="Unassembled WGS sequence"/>
</dbReference>
<comment type="caution">
    <text evidence="7">The sequence shown here is derived from an EMBL/GenBank/DDBJ whole genome shotgun (WGS) entry which is preliminary data.</text>
</comment>
<dbReference type="Gene3D" id="1.10.10.60">
    <property type="entry name" value="Homeodomain-like"/>
    <property type="match status" value="1"/>
</dbReference>
<dbReference type="GO" id="GO:0000976">
    <property type="term" value="F:transcription cis-regulatory region binding"/>
    <property type="evidence" value="ECO:0007669"/>
    <property type="project" value="TreeGrafter"/>
</dbReference>
<keyword evidence="1" id="KW-0805">Transcription regulation</keyword>
<sequence>MTSHPATRTTDTDAPVAADRHPAPSSRPRVTGDREVEILQSAIAVLREVGYDRLTFDAVAAEAHAGKATLYRRWPHKRDLVVDAVGLFLGCPAEQDPATGSLRGDLLAQACAEGGLDDAETMETWFALLPVIHRDAELRERLEARFIEPKLAAARAVFGSARQRGEIGPDADLETLLSILPALTFHETMLSGRRPGRERIAQLVDTVVLPACAATLSGPSRAPARTGR</sequence>
<dbReference type="Gene3D" id="1.10.357.10">
    <property type="entry name" value="Tetracycline Repressor, domain 2"/>
    <property type="match status" value="1"/>
</dbReference>
<evidence type="ECO:0000256" key="3">
    <source>
        <dbReference type="ARBA" id="ARBA00023163"/>
    </source>
</evidence>
<dbReference type="PANTHER" id="PTHR30055">
    <property type="entry name" value="HTH-TYPE TRANSCRIPTIONAL REGULATOR RUTR"/>
    <property type="match status" value="1"/>
</dbReference>
<keyword evidence="3" id="KW-0804">Transcription</keyword>
<organism evidence="7 8">
    <name type="scientific">Terracoccus luteus</name>
    <dbReference type="NCBI Taxonomy" id="53356"/>
    <lineage>
        <taxon>Bacteria</taxon>
        <taxon>Bacillati</taxon>
        <taxon>Actinomycetota</taxon>
        <taxon>Actinomycetes</taxon>
        <taxon>Micrococcales</taxon>
        <taxon>Intrasporangiaceae</taxon>
        <taxon>Terracoccus</taxon>
    </lineage>
</organism>
<dbReference type="SUPFAM" id="SSF46689">
    <property type="entry name" value="Homeodomain-like"/>
    <property type="match status" value="1"/>
</dbReference>